<dbReference type="RefSeq" id="WP_309806316.1">
    <property type="nucleotide sequence ID" value="NZ_JAVDRD010000013.1"/>
</dbReference>
<comment type="caution">
    <text evidence="5">The sequence shown here is derived from an EMBL/GenBank/DDBJ whole genome shotgun (WGS) entry which is preliminary data.</text>
</comment>
<name>A0ABU1MRG3_9SPHN</name>
<dbReference type="Proteomes" id="UP001184150">
    <property type="component" value="Unassembled WGS sequence"/>
</dbReference>
<gene>
    <name evidence="5" type="ORF">J2792_003806</name>
</gene>
<feature type="domain" description="Calcineurin-like phosphoesterase" evidence="3">
    <location>
        <begin position="52"/>
        <end position="306"/>
    </location>
</feature>
<evidence type="ECO:0000256" key="1">
    <source>
        <dbReference type="ARBA" id="ARBA00022729"/>
    </source>
</evidence>
<evidence type="ECO:0000313" key="5">
    <source>
        <dbReference type="EMBL" id="MDR6512918.1"/>
    </source>
</evidence>
<evidence type="ECO:0000313" key="6">
    <source>
        <dbReference type="Proteomes" id="UP001184150"/>
    </source>
</evidence>
<dbReference type="PROSITE" id="PS51257">
    <property type="entry name" value="PROKAR_LIPOPROTEIN"/>
    <property type="match status" value="1"/>
</dbReference>
<dbReference type="PANTHER" id="PTHR11575:SF24">
    <property type="entry name" value="5'-NUCLEOTIDASE"/>
    <property type="match status" value="1"/>
</dbReference>
<dbReference type="GO" id="GO:0008253">
    <property type="term" value="F:5'-nucleotidase activity"/>
    <property type="evidence" value="ECO:0007669"/>
    <property type="project" value="UniProtKB-EC"/>
</dbReference>
<proteinExistence type="inferred from homology"/>
<dbReference type="Gene3D" id="3.60.21.10">
    <property type="match status" value="1"/>
</dbReference>
<dbReference type="PRINTS" id="PR01607">
    <property type="entry name" value="APYRASEFAMLY"/>
</dbReference>
<dbReference type="EC" id="3.1.3.5" evidence="5"/>
<dbReference type="SUPFAM" id="SSF55816">
    <property type="entry name" value="5'-nucleotidase (syn. UDP-sugar hydrolase), C-terminal domain"/>
    <property type="match status" value="1"/>
</dbReference>
<dbReference type="InterPro" id="IPR006179">
    <property type="entry name" value="5_nucleotidase/apyrase"/>
</dbReference>
<sequence>MTKPLFPLFPRITLRGAILSSFLALAACAGQPTRVVQAPAAAPAPHLVTVGIAAFNDFHGQLEPPHQSVLVPDDHGGTAQVPAGGAAWLASAVDSVRNRYPNHLTLSAGDMISASQVASSLYLDEPSIGVMNRIGVDFNAVGNHEFDRGRDELLRMQNGGCTQFTAHKPCQLERFPGASFRYLAASTVDKDGHTLFPATGLKTFGSGVDKVTVGVIGLTTRTTPTLVNPAGIAGLTFEDEAATINAQVPRLKAAGADAIVVLIHEGGKQQGNPDPQGCNGMSGAILDIIKRLNPGVDLIVSGHTHAAYICQFPAAGAAHPLLLTSAGLYGEMVTDIALQIDPATHKVMTVQAHNVIVQSDPYQSATRLVGHDDRFPVFAPRPDVAGYVQRYVDAAKVYAAKPVGHLSGPAQRGENGAVTTGGTLGNLIADSQLAATRSAGAQLALMNPFGIRTSLVPAADGTVTFGDIYRVQPFGNTLVTETLTGAQLKAVLEQGLDEQGPKQGLAVSANVRFAIDLARPVGARVVGLTVNGKPVAPAATYRVTVNNFLALGGDTFTDLADKPDAVTGMTDLDALQAWIAAVPVRQVPSEDRVTLVAH</sequence>
<keyword evidence="1 2" id="KW-0732">Signal</keyword>
<feature type="domain" description="5'-Nucleotidase C-terminal" evidence="4">
    <location>
        <begin position="403"/>
        <end position="559"/>
    </location>
</feature>
<evidence type="ECO:0000259" key="3">
    <source>
        <dbReference type="Pfam" id="PF00149"/>
    </source>
</evidence>
<dbReference type="Pfam" id="PF00149">
    <property type="entry name" value="Metallophos"/>
    <property type="match status" value="1"/>
</dbReference>
<protein>
    <submittedName>
        <fullName evidence="5">5'-nucleotidase</fullName>
        <ecNumber evidence="5">3.1.3.5</ecNumber>
    </submittedName>
</protein>
<dbReference type="EMBL" id="JAVDRD010000013">
    <property type="protein sequence ID" value="MDR6512918.1"/>
    <property type="molecule type" value="Genomic_DNA"/>
</dbReference>
<dbReference type="SUPFAM" id="SSF56300">
    <property type="entry name" value="Metallo-dependent phosphatases"/>
    <property type="match status" value="1"/>
</dbReference>
<dbReference type="PANTHER" id="PTHR11575">
    <property type="entry name" value="5'-NUCLEOTIDASE-RELATED"/>
    <property type="match status" value="1"/>
</dbReference>
<dbReference type="InterPro" id="IPR008334">
    <property type="entry name" value="5'-Nucleotdase_C"/>
</dbReference>
<feature type="chain" id="PRO_5044962903" evidence="2">
    <location>
        <begin position="27"/>
        <end position="598"/>
    </location>
</feature>
<evidence type="ECO:0000256" key="2">
    <source>
        <dbReference type="RuleBase" id="RU362119"/>
    </source>
</evidence>
<keyword evidence="2" id="KW-0547">Nucleotide-binding</keyword>
<dbReference type="Pfam" id="PF02872">
    <property type="entry name" value="5_nucleotid_C"/>
    <property type="match status" value="1"/>
</dbReference>
<reference evidence="5 6" key="1">
    <citation type="submission" date="2023-07" db="EMBL/GenBank/DDBJ databases">
        <title>Sorghum-associated microbial communities from plants grown in Nebraska, USA.</title>
        <authorList>
            <person name="Schachtman D."/>
        </authorList>
    </citation>
    <scope>NUCLEOTIDE SEQUENCE [LARGE SCALE GENOMIC DNA]</scope>
    <source>
        <strain evidence="5 6">DS1027</strain>
    </source>
</reference>
<dbReference type="InterPro" id="IPR036907">
    <property type="entry name" value="5'-Nucleotdase_C_sf"/>
</dbReference>
<feature type="signal peptide" evidence="2">
    <location>
        <begin position="1"/>
        <end position="26"/>
    </location>
</feature>
<dbReference type="InterPro" id="IPR004843">
    <property type="entry name" value="Calcineurin-like_PHP"/>
</dbReference>
<dbReference type="Gene3D" id="3.90.780.10">
    <property type="entry name" value="5'-Nucleotidase, C-terminal domain"/>
    <property type="match status" value="1"/>
</dbReference>
<organism evidence="5 6">
    <name type="scientific">Novosphingobium capsulatum</name>
    <dbReference type="NCBI Taxonomy" id="13688"/>
    <lineage>
        <taxon>Bacteria</taxon>
        <taxon>Pseudomonadati</taxon>
        <taxon>Pseudomonadota</taxon>
        <taxon>Alphaproteobacteria</taxon>
        <taxon>Sphingomonadales</taxon>
        <taxon>Sphingomonadaceae</taxon>
        <taxon>Novosphingobium</taxon>
    </lineage>
</organism>
<keyword evidence="2 5" id="KW-0378">Hydrolase</keyword>
<accession>A0ABU1MRG3</accession>
<evidence type="ECO:0000259" key="4">
    <source>
        <dbReference type="Pfam" id="PF02872"/>
    </source>
</evidence>
<comment type="similarity">
    <text evidence="2">Belongs to the 5'-nucleotidase family.</text>
</comment>
<keyword evidence="6" id="KW-1185">Reference proteome</keyword>
<dbReference type="InterPro" id="IPR029052">
    <property type="entry name" value="Metallo-depent_PP-like"/>
</dbReference>